<organism evidence="2 3">
    <name type="scientific">Hymenobacter aquaticus</name>
    <dbReference type="NCBI Taxonomy" id="1867101"/>
    <lineage>
        <taxon>Bacteria</taxon>
        <taxon>Pseudomonadati</taxon>
        <taxon>Bacteroidota</taxon>
        <taxon>Cytophagia</taxon>
        <taxon>Cytophagales</taxon>
        <taxon>Hymenobacteraceae</taxon>
        <taxon>Hymenobacter</taxon>
    </lineage>
</organism>
<name>A0A4Z0PZR8_9BACT</name>
<keyword evidence="1" id="KW-1133">Transmembrane helix</keyword>
<protein>
    <submittedName>
        <fullName evidence="2">Uncharacterized protein</fullName>
    </submittedName>
</protein>
<keyword evidence="1" id="KW-0812">Transmembrane</keyword>
<dbReference type="Proteomes" id="UP000297549">
    <property type="component" value="Unassembled WGS sequence"/>
</dbReference>
<keyword evidence="1" id="KW-0472">Membrane</keyword>
<proteinExistence type="predicted"/>
<evidence type="ECO:0000313" key="2">
    <source>
        <dbReference type="EMBL" id="TGE22381.1"/>
    </source>
</evidence>
<comment type="caution">
    <text evidence="2">The sequence shown here is derived from an EMBL/GenBank/DDBJ whole genome shotgun (WGS) entry which is preliminary data.</text>
</comment>
<evidence type="ECO:0000256" key="1">
    <source>
        <dbReference type="SAM" id="Phobius"/>
    </source>
</evidence>
<dbReference type="RefSeq" id="WP_135464897.1">
    <property type="nucleotide sequence ID" value="NZ_SRLC01000002.1"/>
</dbReference>
<feature type="transmembrane region" description="Helical" evidence="1">
    <location>
        <begin position="12"/>
        <end position="34"/>
    </location>
</feature>
<sequence>MRPPQTMFAAGIALLGKVLNVVLLVVCGGAAGWAGRLFLSRRALPYDAAGRYYNARTGVLYDQQIVWVALGLALLFGLLTGLLLVSAYKLYFPSKRRPGR</sequence>
<dbReference type="AlphaFoldDB" id="A0A4Z0PZR8"/>
<keyword evidence="3" id="KW-1185">Reference proteome</keyword>
<reference evidence="2 3" key="1">
    <citation type="submission" date="2019-04" db="EMBL/GenBank/DDBJ databases">
        <authorList>
            <person name="Feng G."/>
            <person name="Zhang J."/>
            <person name="Zhu H."/>
        </authorList>
    </citation>
    <scope>NUCLEOTIDE SEQUENCE [LARGE SCALE GENOMIC DNA]</scope>
    <source>
        <strain evidence="2 3">JCM 31653</strain>
    </source>
</reference>
<evidence type="ECO:0000313" key="3">
    <source>
        <dbReference type="Proteomes" id="UP000297549"/>
    </source>
</evidence>
<dbReference type="OrthoDB" id="887351at2"/>
<dbReference type="EMBL" id="SRLC01000002">
    <property type="protein sequence ID" value="TGE22381.1"/>
    <property type="molecule type" value="Genomic_DNA"/>
</dbReference>
<gene>
    <name evidence="2" type="ORF">E5K00_19265</name>
</gene>
<accession>A0A4Z0PZR8</accession>
<feature type="transmembrane region" description="Helical" evidence="1">
    <location>
        <begin position="65"/>
        <end position="91"/>
    </location>
</feature>